<dbReference type="EMBL" id="MAGO01000005">
    <property type="protein sequence ID" value="OCC15408.1"/>
    <property type="molecule type" value="Genomic_DNA"/>
</dbReference>
<comment type="caution">
    <text evidence="1">The sequence shown here is derived from an EMBL/GenBank/DDBJ whole genome shotgun (WGS) entry which is preliminary data.</text>
</comment>
<protein>
    <submittedName>
        <fullName evidence="1">Uncharacterized protein</fullName>
    </submittedName>
</protein>
<dbReference type="AlphaFoldDB" id="A0A1B9F632"/>
<accession>A0A1B9F632</accession>
<sequence>MEVHYIDMLGFSYFRESIKKSMQRPGIQSVIITCNYKISGVFQ</sequence>
<organism evidence="1 2">
    <name type="scientific">Dissulfuribacter thermophilus</name>
    <dbReference type="NCBI Taxonomy" id="1156395"/>
    <lineage>
        <taxon>Bacteria</taxon>
        <taxon>Pseudomonadati</taxon>
        <taxon>Thermodesulfobacteriota</taxon>
        <taxon>Dissulfuribacteria</taxon>
        <taxon>Dissulfuribacterales</taxon>
        <taxon>Dissulfuribacteraceae</taxon>
        <taxon>Dissulfuribacter</taxon>
    </lineage>
</organism>
<gene>
    <name evidence="1" type="ORF">DBT_1155</name>
</gene>
<dbReference type="Proteomes" id="UP000093080">
    <property type="component" value="Unassembled WGS sequence"/>
</dbReference>
<evidence type="ECO:0000313" key="1">
    <source>
        <dbReference type="EMBL" id="OCC15408.1"/>
    </source>
</evidence>
<proteinExistence type="predicted"/>
<evidence type="ECO:0000313" key="2">
    <source>
        <dbReference type="Proteomes" id="UP000093080"/>
    </source>
</evidence>
<name>A0A1B9F632_9BACT</name>
<keyword evidence="2" id="KW-1185">Reference proteome</keyword>
<reference evidence="1 2" key="1">
    <citation type="submission" date="2016-06" db="EMBL/GenBank/DDBJ databases">
        <title>Respiratory ammonification of nitrate coupled to the oxidation of elemental sulfur in deep-sea autotrophic thermophilic bacteria.</title>
        <authorList>
            <person name="Slobodkina G.B."/>
            <person name="Mardanov A.V."/>
            <person name="Ravin N.V."/>
            <person name="Frolova A.A."/>
            <person name="Viryasiv M.B."/>
            <person name="Chernyh N.A."/>
            <person name="Bonch-Osmolovskaya E.A."/>
            <person name="Slobodkin A.I."/>
        </authorList>
    </citation>
    <scope>NUCLEOTIDE SEQUENCE [LARGE SCALE GENOMIC DNA]</scope>
    <source>
        <strain evidence="1 2">S69</strain>
    </source>
</reference>